<keyword evidence="5" id="KW-1185">Reference proteome</keyword>
<proteinExistence type="predicted"/>
<name>A0ABP9QUS7_9PSEU</name>
<protein>
    <recommendedName>
        <fullName evidence="3">HTH tetR-type domain-containing protein</fullName>
    </recommendedName>
</protein>
<dbReference type="EMBL" id="BAABIB010000079">
    <property type="protein sequence ID" value="GAA5167939.1"/>
    <property type="molecule type" value="Genomic_DNA"/>
</dbReference>
<dbReference type="InterPro" id="IPR036271">
    <property type="entry name" value="Tet_transcr_reg_TetR-rel_C_sf"/>
</dbReference>
<dbReference type="SUPFAM" id="SSF46689">
    <property type="entry name" value="Homeodomain-like"/>
    <property type="match status" value="1"/>
</dbReference>
<dbReference type="InterPro" id="IPR009057">
    <property type="entry name" value="Homeodomain-like_sf"/>
</dbReference>
<evidence type="ECO:0000313" key="4">
    <source>
        <dbReference type="EMBL" id="GAA5167939.1"/>
    </source>
</evidence>
<keyword evidence="1 2" id="KW-0238">DNA-binding</keyword>
<dbReference type="SUPFAM" id="SSF48498">
    <property type="entry name" value="Tetracyclin repressor-like, C-terminal domain"/>
    <property type="match status" value="1"/>
</dbReference>
<organism evidence="4 5">
    <name type="scientific">Amycolatopsis dongchuanensis</name>
    <dbReference type="NCBI Taxonomy" id="1070866"/>
    <lineage>
        <taxon>Bacteria</taxon>
        <taxon>Bacillati</taxon>
        <taxon>Actinomycetota</taxon>
        <taxon>Actinomycetes</taxon>
        <taxon>Pseudonocardiales</taxon>
        <taxon>Pseudonocardiaceae</taxon>
        <taxon>Amycolatopsis</taxon>
    </lineage>
</organism>
<dbReference type="Gene3D" id="1.10.357.10">
    <property type="entry name" value="Tetracycline Repressor, domain 2"/>
    <property type="match status" value="1"/>
</dbReference>
<evidence type="ECO:0000259" key="3">
    <source>
        <dbReference type="PROSITE" id="PS50977"/>
    </source>
</evidence>
<dbReference type="RefSeq" id="WP_091503990.1">
    <property type="nucleotide sequence ID" value="NZ_BAABIB010000079.1"/>
</dbReference>
<dbReference type="Proteomes" id="UP001500192">
    <property type="component" value="Unassembled WGS sequence"/>
</dbReference>
<feature type="DNA-binding region" description="H-T-H motif" evidence="2">
    <location>
        <begin position="1"/>
        <end position="20"/>
    </location>
</feature>
<dbReference type="PROSITE" id="PS50977">
    <property type="entry name" value="HTH_TETR_2"/>
    <property type="match status" value="1"/>
</dbReference>
<accession>A0ABP9QUS7</accession>
<evidence type="ECO:0000256" key="1">
    <source>
        <dbReference type="ARBA" id="ARBA00023125"/>
    </source>
</evidence>
<sequence>MGRAVAVVTGASKATLYRHWSSKQELFVAAVRRNVSREWSVPAHGSLREDVLSGLRLAASAIDANGMLLQSLAEAARHDPLLLAESRRHIPARHEQMWTEIVRRWRDDPRLRGTTDLTWLTELCESLLIGRETE</sequence>
<gene>
    <name evidence="4" type="ORF">GCM10023214_42950</name>
</gene>
<evidence type="ECO:0000313" key="5">
    <source>
        <dbReference type="Proteomes" id="UP001500192"/>
    </source>
</evidence>
<reference evidence="5" key="1">
    <citation type="journal article" date="2019" name="Int. J. Syst. Evol. Microbiol.">
        <title>The Global Catalogue of Microorganisms (GCM) 10K type strain sequencing project: providing services to taxonomists for standard genome sequencing and annotation.</title>
        <authorList>
            <consortium name="The Broad Institute Genomics Platform"/>
            <consortium name="The Broad Institute Genome Sequencing Center for Infectious Disease"/>
            <person name="Wu L."/>
            <person name="Ma J."/>
        </authorList>
    </citation>
    <scope>NUCLEOTIDE SEQUENCE [LARGE SCALE GENOMIC DNA]</scope>
    <source>
        <strain evidence="5">JCM 18054</strain>
    </source>
</reference>
<dbReference type="Gene3D" id="1.10.10.60">
    <property type="entry name" value="Homeodomain-like"/>
    <property type="match status" value="1"/>
</dbReference>
<feature type="domain" description="HTH tetR-type" evidence="3">
    <location>
        <begin position="1"/>
        <end position="38"/>
    </location>
</feature>
<dbReference type="InterPro" id="IPR001647">
    <property type="entry name" value="HTH_TetR"/>
</dbReference>
<comment type="caution">
    <text evidence="4">The sequence shown here is derived from an EMBL/GenBank/DDBJ whole genome shotgun (WGS) entry which is preliminary data.</text>
</comment>
<evidence type="ECO:0000256" key="2">
    <source>
        <dbReference type="PROSITE-ProRule" id="PRU00335"/>
    </source>
</evidence>
<dbReference type="Pfam" id="PF00440">
    <property type="entry name" value="TetR_N"/>
    <property type="match status" value="1"/>
</dbReference>